<dbReference type="GO" id="GO:0004824">
    <property type="term" value="F:lysine-tRNA ligase activity"/>
    <property type="evidence" value="ECO:0007669"/>
    <property type="project" value="InterPro"/>
</dbReference>
<dbReference type="AlphaFoldDB" id="B8J7L0"/>
<evidence type="ECO:0000259" key="4">
    <source>
        <dbReference type="PROSITE" id="PS50862"/>
    </source>
</evidence>
<dbReference type="GO" id="GO:0006430">
    <property type="term" value="P:lysyl-tRNA aminoacylation"/>
    <property type="evidence" value="ECO:0007669"/>
    <property type="project" value="InterPro"/>
</dbReference>
<evidence type="ECO:0000313" key="5">
    <source>
        <dbReference type="EMBL" id="ACL67190.1"/>
    </source>
</evidence>
<dbReference type="Proteomes" id="UP000007089">
    <property type="component" value="Chromosome"/>
</dbReference>
<dbReference type="NCBIfam" id="TIGR00462">
    <property type="entry name" value="genX"/>
    <property type="match status" value="1"/>
</dbReference>
<dbReference type="InterPro" id="IPR045864">
    <property type="entry name" value="aa-tRNA-synth_II/BPL/LPL"/>
</dbReference>
<dbReference type="InterPro" id="IPR004525">
    <property type="entry name" value="EpmA"/>
</dbReference>
<dbReference type="InterPro" id="IPR004364">
    <property type="entry name" value="Aa-tRNA-synt_II"/>
</dbReference>
<protein>
    <submittedName>
        <fullName evidence="5">tRNA synthetase class II (D K and N)</fullName>
    </submittedName>
</protein>
<evidence type="ECO:0000256" key="2">
    <source>
        <dbReference type="ARBA" id="ARBA00022741"/>
    </source>
</evidence>
<reference evidence="5" key="1">
    <citation type="submission" date="2009-01" db="EMBL/GenBank/DDBJ databases">
        <title>Complete sequence of Anaeromyxobacter dehalogenans 2CP-1.</title>
        <authorList>
            <consortium name="US DOE Joint Genome Institute"/>
            <person name="Lucas S."/>
            <person name="Copeland A."/>
            <person name="Lapidus A."/>
            <person name="Glavina del Rio T."/>
            <person name="Dalin E."/>
            <person name="Tice H."/>
            <person name="Bruce D."/>
            <person name="Goodwin L."/>
            <person name="Pitluck S."/>
            <person name="Saunders E."/>
            <person name="Brettin T."/>
            <person name="Detter J.C."/>
            <person name="Han C."/>
            <person name="Larimer F."/>
            <person name="Land M."/>
            <person name="Hauser L."/>
            <person name="Kyrpides N."/>
            <person name="Ovchinnikova G."/>
            <person name="Beliaev A.S."/>
            <person name="Richardson P."/>
        </authorList>
    </citation>
    <scope>NUCLEOTIDE SEQUENCE</scope>
    <source>
        <strain evidence="5">2CP-1</strain>
    </source>
</reference>
<evidence type="ECO:0000256" key="1">
    <source>
        <dbReference type="ARBA" id="ARBA00022598"/>
    </source>
</evidence>
<sequence length="339" mass="37473">MSDRRREAARARARLSAEVRRILGGLGYEEVETPSLVPAPGMEPHIDAFQATFVPEGGGASRPLWLQNSPEYAMKRLLADGFERVFQLARVFRNGEVSRTHNPEFTMLEFYRAGTDYRGMMADLEALLEGAARALLPGGEPRVTRNGRALWLGAPFETLTVAEAFRRHAGVDLEACAGDADRLARAAREAGHDPGPPGEPFDDVFFRVMLDAVEPRLGVDRPTWLVDWPASMAALSKVKAGDPRWAERFELYAGGLELANGFTELTDAREQRARLVEEQALRRRLGRPAYPLDERFLEAVGRMPEAGGVAVGFDRVLMLLTGGASIEDVLLFPAHGFWD</sequence>
<dbReference type="KEGG" id="acp:A2cp1_3867"/>
<dbReference type="PANTHER" id="PTHR42918:SF6">
    <property type="entry name" value="ELONGATION FACTOR P--(R)-BETA-LYSINE LIGASE"/>
    <property type="match status" value="1"/>
</dbReference>
<dbReference type="GO" id="GO:0005524">
    <property type="term" value="F:ATP binding"/>
    <property type="evidence" value="ECO:0007669"/>
    <property type="project" value="UniProtKB-KW"/>
</dbReference>
<feature type="domain" description="Aminoacyl-transfer RNA synthetases class-II family profile" evidence="4">
    <location>
        <begin position="1"/>
        <end position="333"/>
    </location>
</feature>
<dbReference type="Pfam" id="PF00152">
    <property type="entry name" value="tRNA-synt_2"/>
    <property type="match status" value="1"/>
</dbReference>
<dbReference type="Gene3D" id="3.30.930.10">
    <property type="entry name" value="Bira Bifunctional Protein, Domain 2"/>
    <property type="match status" value="1"/>
</dbReference>
<dbReference type="GO" id="GO:0005829">
    <property type="term" value="C:cytosol"/>
    <property type="evidence" value="ECO:0007669"/>
    <property type="project" value="TreeGrafter"/>
</dbReference>
<proteinExistence type="predicted"/>
<dbReference type="PANTHER" id="PTHR42918">
    <property type="entry name" value="LYSYL-TRNA SYNTHETASE"/>
    <property type="match status" value="1"/>
</dbReference>
<name>B8J7L0_ANAD2</name>
<evidence type="ECO:0000256" key="3">
    <source>
        <dbReference type="ARBA" id="ARBA00022840"/>
    </source>
</evidence>
<organism evidence="5 6">
    <name type="scientific">Anaeromyxobacter dehalogenans (strain ATCC BAA-258 / DSM 21875 / 2CP-1)</name>
    <dbReference type="NCBI Taxonomy" id="455488"/>
    <lineage>
        <taxon>Bacteria</taxon>
        <taxon>Pseudomonadati</taxon>
        <taxon>Myxococcota</taxon>
        <taxon>Myxococcia</taxon>
        <taxon>Myxococcales</taxon>
        <taxon>Cystobacterineae</taxon>
        <taxon>Anaeromyxobacteraceae</taxon>
        <taxon>Anaeromyxobacter</taxon>
    </lineage>
</organism>
<dbReference type="SUPFAM" id="SSF55681">
    <property type="entry name" value="Class II aaRS and biotin synthetases"/>
    <property type="match status" value="1"/>
</dbReference>
<keyword evidence="1" id="KW-0436">Ligase</keyword>
<evidence type="ECO:0000313" key="6">
    <source>
        <dbReference type="Proteomes" id="UP000007089"/>
    </source>
</evidence>
<keyword evidence="3" id="KW-0067">ATP-binding</keyword>
<keyword evidence="2" id="KW-0547">Nucleotide-binding</keyword>
<dbReference type="PROSITE" id="PS50862">
    <property type="entry name" value="AA_TRNA_LIGASE_II"/>
    <property type="match status" value="1"/>
</dbReference>
<dbReference type="InterPro" id="IPR006195">
    <property type="entry name" value="aa-tRNA-synth_II"/>
</dbReference>
<dbReference type="NCBIfam" id="NF006828">
    <property type="entry name" value="PRK09350.1"/>
    <property type="match status" value="1"/>
</dbReference>
<dbReference type="EMBL" id="CP001359">
    <property type="protein sequence ID" value="ACL67190.1"/>
    <property type="molecule type" value="Genomic_DNA"/>
</dbReference>
<dbReference type="HOGENOM" id="CLU_008255_1_0_7"/>
<dbReference type="GO" id="GO:0000049">
    <property type="term" value="F:tRNA binding"/>
    <property type="evidence" value="ECO:0007669"/>
    <property type="project" value="TreeGrafter"/>
</dbReference>
<dbReference type="PRINTS" id="PR00982">
    <property type="entry name" value="TRNASYNTHLYS"/>
</dbReference>
<dbReference type="RefSeq" id="WP_015934930.1">
    <property type="nucleotide sequence ID" value="NC_011891.1"/>
</dbReference>
<gene>
    <name evidence="5" type="ordered locus">A2cp1_3867</name>
</gene>
<keyword evidence="5" id="KW-0030">Aminoacyl-tRNA synthetase</keyword>
<keyword evidence="6" id="KW-1185">Reference proteome</keyword>
<dbReference type="InterPro" id="IPR018149">
    <property type="entry name" value="Lys-tRNA-synth_II_C"/>
</dbReference>
<accession>B8J7L0</accession>